<proteinExistence type="predicted"/>
<dbReference type="PANTHER" id="PTHR44068">
    <property type="entry name" value="ZGC:194242"/>
    <property type="match status" value="1"/>
</dbReference>
<dbReference type="GO" id="GO:0008757">
    <property type="term" value="F:S-adenosylmethionine-dependent methyltransferase activity"/>
    <property type="evidence" value="ECO:0007669"/>
    <property type="project" value="InterPro"/>
</dbReference>
<dbReference type="Proteomes" id="UP000550260">
    <property type="component" value="Unassembled WGS sequence"/>
</dbReference>
<evidence type="ECO:0000259" key="2">
    <source>
        <dbReference type="Pfam" id="PF08241"/>
    </source>
</evidence>
<keyword evidence="3" id="KW-0489">Methyltransferase</keyword>
<dbReference type="EMBL" id="JACJHR010000001">
    <property type="protein sequence ID" value="MBB2497680.1"/>
    <property type="molecule type" value="Genomic_DNA"/>
</dbReference>
<comment type="caution">
    <text evidence="3">The sequence shown here is derived from an EMBL/GenBank/DDBJ whole genome shotgun (WGS) entry which is preliminary data.</text>
</comment>
<dbReference type="PANTHER" id="PTHR44068:SF11">
    <property type="entry name" value="GERANYL DIPHOSPHATE 2-C-METHYLTRANSFERASE"/>
    <property type="match status" value="1"/>
</dbReference>
<evidence type="ECO:0000313" key="3">
    <source>
        <dbReference type="EMBL" id="MBB2497680.1"/>
    </source>
</evidence>
<dbReference type="InterPro" id="IPR013216">
    <property type="entry name" value="Methyltransf_11"/>
</dbReference>
<dbReference type="Pfam" id="PF08241">
    <property type="entry name" value="Methyltransf_11"/>
    <property type="match status" value="1"/>
</dbReference>
<protein>
    <submittedName>
        <fullName evidence="3">Methyltransferase domain-containing protein</fullName>
    </submittedName>
</protein>
<dbReference type="Gene3D" id="3.40.50.150">
    <property type="entry name" value="Vaccinia Virus protein VP39"/>
    <property type="match status" value="1"/>
</dbReference>
<sequence length="284" mass="29740">MSTPGEIKLCCAASYELDAVALVLGESYHPGGFALTRRLADQVRLSSGERVADIASGPGATARLLATEYDVSVDGVDLGQSTVEAATAAAGEAGLAAKVRFHLGDAERIPLPDSTFDAVVCECAFCTFPDKATAAAEFARILRPGGRVGITDVTVAAGGLPGELTTVAAWVACIADARPLADYAAILERAGLRMVHTERHDTAIARMIDEIDARLRLLRMTASARLAESRIDVEAVLRYTALARQAVADELIGYALLVAEKPGQRAPQLRVPIGQAAVTTAGTR</sequence>
<keyword evidence="1" id="KW-0808">Transferase</keyword>
<gene>
    <name evidence="3" type="ORF">H5411_00820</name>
</gene>
<dbReference type="RefSeq" id="WP_101440338.1">
    <property type="nucleotide sequence ID" value="NZ_JACJHR010000001.1"/>
</dbReference>
<feature type="domain" description="Methyltransferase type 11" evidence="2">
    <location>
        <begin position="53"/>
        <end position="148"/>
    </location>
</feature>
<evidence type="ECO:0000313" key="4">
    <source>
        <dbReference type="Proteomes" id="UP000550260"/>
    </source>
</evidence>
<accession>A0A8E1T163</accession>
<dbReference type="GO" id="GO:0032259">
    <property type="term" value="P:methylation"/>
    <property type="evidence" value="ECO:0007669"/>
    <property type="project" value="UniProtKB-KW"/>
</dbReference>
<dbReference type="AlphaFoldDB" id="A0A8E1T163"/>
<organism evidence="3 4">
    <name type="scientific">Amycolatopsis echigonensis</name>
    <dbReference type="NCBI Taxonomy" id="2576905"/>
    <lineage>
        <taxon>Bacteria</taxon>
        <taxon>Bacillati</taxon>
        <taxon>Actinomycetota</taxon>
        <taxon>Actinomycetes</taxon>
        <taxon>Pseudonocardiales</taxon>
        <taxon>Pseudonocardiaceae</taxon>
        <taxon>Amycolatopsis</taxon>
    </lineage>
</organism>
<reference evidence="3 4" key="1">
    <citation type="submission" date="2020-08" db="EMBL/GenBank/DDBJ databases">
        <title>Amycolatopsis echigonensis JCM 21831.</title>
        <authorList>
            <person name="Tedsree N."/>
            <person name="Kuncharoen N."/>
            <person name="Likhitwitayawuid K."/>
            <person name="Tanasupawat S."/>
        </authorList>
    </citation>
    <scope>NUCLEOTIDE SEQUENCE [LARGE SCALE GENOMIC DNA]</scope>
    <source>
        <strain evidence="3 4">JCM 21831</strain>
    </source>
</reference>
<name>A0A8E1T163_9PSEU</name>
<dbReference type="SUPFAM" id="SSF53335">
    <property type="entry name" value="S-adenosyl-L-methionine-dependent methyltransferases"/>
    <property type="match status" value="1"/>
</dbReference>
<dbReference type="InterPro" id="IPR029063">
    <property type="entry name" value="SAM-dependent_MTases_sf"/>
</dbReference>
<dbReference type="CDD" id="cd02440">
    <property type="entry name" value="AdoMet_MTases"/>
    <property type="match status" value="1"/>
</dbReference>
<evidence type="ECO:0000256" key="1">
    <source>
        <dbReference type="ARBA" id="ARBA00022679"/>
    </source>
</evidence>
<dbReference type="InterPro" id="IPR050447">
    <property type="entry name" value="Erg6_SMT_methyltransf"/>
</dbReference>